<name>A0A9J5VZB7_SOLCO</name>
<proteinExistence type="predicted"/>
<organism evidence="1 2">
    <name type="scientific">Solanum commersonii</name>
    <name type="common">Commerson's wild potato</name>
    <name type="synonym">Commerson's nightshade</name>
    <dbReference type="NCBI Taxonomy" id="4109"/>
    <lineage>
        <taxon>Eukaryota</taxon>
        <taxon>Viridiplantae</taxon>
        <taxon>Streptophyta</taxon>
        <taxon>Embryophyta</taxon>
        <taxon>Tracheophyta</taxon>
        <taxon>Spermatophyta</taxon>
        <taxon>Magnoliopsida</taxon>
        <taxon>eudicotyledons</taxon>
        <taxon>Gunneridae</taxon>
        <taxon>Pentapetalae</taxon>
        <taxon>asterids</taxon>
        <taxon>lamiids</taxon>
        <taxon>Solanales</taxon>
        <taxon>Solanaceae</taxon>
        <taxon>Solanoideae</taxon>
        <taxon>Solaneae</taxon>
        <taxon>Solanum</taxon>
    </lineage>
</organism>
<evidence type="ECO:0000313" key="2">
    <source>
        <dbReference type="Proteomes" id="UP000824120"/>
    </source>
</evidence>
<reference evidence="1" key="1">
    <citation type="submission" date="2020-09" db="EMBL/GenBank/DDBJ databases">
        <title>De no assembly of potato wild relative species, Solanum commersonii.</title>
        <authorList>
            <person name="Cho K."/>
        </authorList>
    </citation>
    <scope>NUCLEOTIDE SEQUENCE</scope>
    <source>
        <strain evidence="1">LZ3.2</strain>
        <tissue evidence="1">Leaf</tissue>
    </source>
</reference>
<comment type="caution">
    <text evidence="1">The sequence shown here is derived from an EMBL/GenBank/DDBJ whole genome shotgun (WGS) entry which is preliminary data.</text>
</comment>
<protein>
    <submittedName>
        <fullName evidence="1">Uncharacterized protein</fullName>
    </submittedName>
</protein>
<dbReference type="EMBL" id="JACXVP010000100">
    <property type="protein sequence ID" value="KAG5568521.1"/>
    <property type="molecule type" value="Genomic_DNA"/>
</dbReference>
<dbReference type="AlphaFoldDB" id="A0A9J5VZB7"/>
<gene>
    <name evidence="1" type="ORF">H5410_064463</name>
</gene>
<dbReference type="Proteomes" id="UP000824120">
    <property type="component" value="Unassembled WGS sequence"/>
</dbReference>
<evidence type="ECO:0000313" key="1">
    <source>
        <dbReference type="EMBL" id="KAG5568521.1"/>
    </source>
</evidence>
<accession>A0A9J5VZB7</accession>
<sequence length="113" mass="12192">MAQKPDGKQCRIWRYAHGRELLSGEEAMMVSGNKNRLTRASHANALSIPPGSTFARMKLKGIDGASYMRGACGLIRCKLKNLTRLDAANPLEREGCLREGDTGGAWSVASCGP</sequence>
<keyword evidence="2" id="KW-1185">Reference proteome</keyword>